<dbReference type="AlphaFoldDB" id="A0A157RNH8"/>
<feature type="region of interest" description="Disordered" evidence="1">
    <location>
        <begin position="20"/>
        <end position="45"/>
    </location>
</feature>
<evidence type="ECO:0000313" key="3">
    <source>
        <dbReference type="Proteomes" id="UP000077037"/>
    </source>
</evidence>
<accession>A0A157RNH8</accession>
<name>A0A157RNH8_9BORD</name>
<dbReference type="Proteomes" id="UP000077037">
    <property type="component" value="Unassembled WGS sequence"/>
</dbReference>
<dbReference type="OrthoDB" id="8662424at2"/>
<reference evidence="2 3" key="1">
    <citation type="submission" date="2016-03" db="EMBL/GenBank/DDBJ databases">
        <authorList>
            <consortium name="Pathogen Informatics"/>
        </authorList>
    </citation>
    <scope>NUCLEOTIDE SEQUENCE [LARGE SCALE GENOMIC DNA]</scope>
    <source>
        <strain evidence="2 3">NCTC13364</strain>
    </source>
</reference>
<evidence type="ECO:0000313" key="2">
    <source>
        <dbReference type="EMBL" id="SAI59571.1"/>
    </source>
</evidence>
<evidence type="ECO:0000256" key="1">
    <source>
        <dbReference type="SAM" id="MobiDB-lite"/>
    </source>
</evidence>
<organism evidence="2 3">
    <name type="scientific">Bordetella ansorpii</name>
    <dbReference type="NCBI Taxonomy" id="288768"/>
    <lineage>
        <taxon>Bacteria</taxon>
        <taxon>Pseudomonadati</taxon>
        <taxon>Pseudomonadota</taxon>
        <taxon>Betaproteobacteria</taxon>
        <taxon>Burkholderiales</taxon>
        <taxon>Alcaligenaceae</taxon>
        <taxon>Bordetella</taxon>
    </lineage>
</organism>
<sequence>MTQDTIDRYVSRFLKLLGNPPQHAAPAQRLPQLARVPAAPAGERG</sequence>
<gene>
    <name evidence="2" type="ORF">SAMEA1982600_05315</name>
</gene>
<dbReference type="EMBL" id="FKBS01000029">
    <property type="protein sequence ID" value="SAI59571.1"/>
    <property type="molecule type" value="Genomic_DNA"/>
</dbReference>
<dbReference type="RefSeq" id="WP_156523244.1">
    <property type="nucleotide sequence ID" value="NZ_FKBS01000029.1"/>
</dbReference>
<protein>
    <submittedName>
        <fullName evidence="2">Uncharacterized protein</fullName>
    </submittedName>
</protein>
<proteinExistence type="predicted"/>